<feature type="compositionally biased region" description="Basic and acidic residues" evidence="1">
    <location>
        <begin position="149"/>
        <end position="173"/>
    </location>
</feature>
<name>A0ABZ0GMS9_9GAMM</name>
<dbReference type="RefSeq" id="WP_348395788.1">
    <property type="nucleotide sequence ID" value="NZ_CP136600.1"/>
</dbReference>
<dbReference type="Proteomes" id="UP001301442">
    <property type="component" value="Chromosome"/>
</dbReference>
<dbReference type="PANTHER" id="PTHR35335:SF1">
    <property type="entry name" value="UPF0716 PROTEIN FXSA"/>
    <property type="match status" value="1"/>
</dbReference>
<gene>
    <name evidence="3" type="ORF">RI844_16725</name>
</gene>
<evidence type="ECO:0000313" key="4">
    <source>
        <dbReference type="Proteomes" id="UP001301442"/>
    </source>
</evidence>
<evidence type="ECO:0000256" key="1">
    <source>
        <dbReference type="SAM" id="MobiDB-lite"/>
    </source>
</evidence>
<feature type="region of interest" description="Disordered" evidence="1">
    <location>
        <begin position="138"/>
        <end position="173"/>
    </location>
</feature>
<dbReference type="NCBIfam" id="NF008528">
    <property type="entry name" value="PRK11463.1-2"/>
    <property type="match status" value="1"/>
</dbReference>
<keyword evidence="2" id="KW-0812">Transmembrane</keyword>
<accession>A0ABZ0GMS9</accession>
<dbReference type="InterPro" id="IPR007313">
    <property type="entry name" value="FxsA"/>
</dbReference>
<sequence>MFKVLFLLFIVMPIVEIMVLMNVGSLIGALPTIAIVILTAWVGAAMVRQQGMATYQSVQNKLAQGQVPSDEIIAAMLLLVAGVLLLTPGFITDGFGLLLLWPASRGVMVKAVQQQMAKSKASGAQGGAFFYSNFQQSNHQQPPFSDIEENQHATHINDNKDKQTIDGEFERKD</sequence>
<dbReference type="Pfam" id="PF04186">
    <property type="entry name" value="FxsA"/>
    <property type="match status" value="1"/>
</dbReference>
<proteinExistence type="predicted"/>
<protein>
    <submittedName>
        <fullName evidence="3">FxsA family protein</fullName>
    </submittedName>
</protein>
<feature type="transmembrane region" description="Helical" evidence="2">
    <location>
        <begin position="6"/>
        <end position="23"/>
    </location>
</feature>
<keyword evidence="4" id="KW-1185">Reference proteome</keyword>
<keyword evidence="2" id="KW-0472">Membrane</keyword>
<feature type="transmembrane region" description="Helical" evidence="2">
    <location>
        <begin position="72"/>
        <end position="101"/>
    </location>
</feature>
<evidence type="ECO:0000313" key="3">
    <source>
        <dbReference type="EMBL" id="WOH36994.1"/>
    </source>
</evidence>
<feature type="transmembrane region" description="Helical" evidence="2">
    <location>
        <begin position="30"/>
        <end position="47"/>
    </location>
</feature>
<evidence type="ECO:0000256" key="2">
    <source>
        <dbReference type="SAM" id="Phobius"/>
    </source>
</evidence>
<organism evidence="3 4">
    <name type="scientific">Thalassotalea fonticola</name>
    <dbReference type="NCBI Taxonomy" id="3065649"/>
    <lineage>
        <taxon>Bacteria</taxon>
        <taxon>Pseudomonadati</taxon>
        <taxon>Pseudomonadota</taxon>
        <taxon>Gammaproteobacteria</taxon>
        <taxon>Alteromonadales</taxon>
        <taxon>Colwelliaceae</taxon>
        <taxon>Thalassotalea</taxon>
    </lineage>
</organism>
<reference evidence="3 4" key="1">
    <citation type="submission" date="2023-09" db="EMBL/GenBank/DDBJ databases">
        <authorList>
            <person name="Qi X."/>
        </authorList>
    </citation>
    <scope>NUCLEOTIDE SEQUENCE [LARGE SCALE GENOMIC DNA]</scope>
    <source>
        <strain evidence="3 4">S1-1</strain>
    </source>
</reference>
<keyword evidence="2" id="KW-1133">Transmembrane helix</keyword>
<dbReference type="EMBL" id="CP136600">
    <property type="protein sequence ID" value="WOH36994.1"/>
    <property type="molecule type" value="Genomic_DNA"/>
</dbReference>
<dbReference type="PANTHER" id="PTHR35335">
    <property type="entry name" value="UPF0716 PROTEIN FXSA"/>
    <property type="match status" value="1"/>
</dbReference>